<comment type="catalytic activity">
    <reaction evidence="8 9">
        <text>heme b + (2E,6E)-farnesyl diphosphate + H2O = Fe(II)-heme o + diphosphate</text>
        <dbReference type="Rhea" id="RHEA:28070"/>
        <dbReference type="ChEBI" id="CHEBI:15377"/>
        <dbReference type="ChEBI" id="CHEBI:33019"/>
        <dbReference type="ChEBI" id="CHEBI:60344"/>
        <dbReference type="ChEBI" id="CHEBI:60530"/>
        <dbReference type="ChEBI" id="CHEBI:175763"/>
        <dbReference type="EC" id="2.5.1.141"/>
    </reaction>
</comment>
<dbReference type="InterPro" id="IPR006369">
    <property type="entry name" value="Protohaem_IX_farnesylTrfase"/>
</dbReference>
<feature type="transmembrane region" description="Helical" evidence="9">
    <location>
        <begin position="171"/>
        <end position="195"/>
    </location>
</feature>
<feature type="transmembrane region" description="Helical" evidence="9">
    <location>
        <begin position="47"/>
        <end position="72"/>
    </location>
</feature>
<dbReference type="EC" id="2.5.1.141" evidence="9"/>
<protein>
    <recommendedName>
        <fullName evidence="9">Protoheme IX farnesyltransferase</fullName>
        <ecNumber evidence="9">2.5.1.141</ecNumber>
    </recommendedName>
    <alternativeName>
        <fullName evidence="9">Heme B farnesyltransferase</fullName>
    </alternativeName>
    <alternativeName>
        <fullName evidence="9">Heme O synthase</fullName>
    </alternativeName>
</protein>
<keyword evidence="2 9" id="KW-1003">Cell membrane</keyword>
<dbReference type="Pfam" id="PF01040">
    <property type="entry name" value="UbiA"/>
    <property type="match status" value="1"/>
</dbReference>
<dbReference type="NCBIfam" id="TIGR01473">
    <property type="entry name" value="cyoE_ctaB"/>
    <property type="match status" value="1"/>
</dbReference>
<feature type="transmembrane region" description="Helical" evidence="9">
    <location>
        <begin position="145"/>
        <end position="165"/>
    </location>
</feature>
<feature type="transmembrane region" description="Helical" evidence="9">
    <location>
        <begin position="93"/>
        <end position="115"/>
    </location>
</feature>
<comment type="caution">
    <text evidence="10">The sequence shown here is derived from an EMBL/GenBank/DDBJ whole genome shotgun (WGS) entry which is preliminary data.</text>
</comment>
<evidence type="ECO:0000256" key="1">
    <source>
        <dbReference type="ARBA" id="ARBA00004141"/>
    </source>
</evidence>
<dbReference type="PANTHER" id="PTHR43448:SF2">
    <property type="entry name" value="PROTOHEME IX FARNESYLTRANSFERASE, MITOCHONDRIAL"/>
    <property type="match status" value="1"/>
</dbReference>
<name>A0A953HV44_9BACT</name>
<dbReference type="CDD" id="cd13957">
    <property type="entry name" value="PT_UbiA_Cox10"/>
    <property type="match status" value="1"/>
</dbReference>
<feature type="transmembrane region" description="Helical" evidence="9">
    <location>
        <begin position="20"/>
        <end position="41"/>
    </location>
</feature>
<reference evidence="10" key="1">
    <citation type="submission" date="2021-06" db="EMBL/GenBank/DDBJ databases">
        <title>44 bacteria genomes isolated from Dapeng, Shenzhen.</title>
        <authorList>
            <person name="Zheng W."/>
            <person name="Yu S."/>
            <person name="Huang Y."/>
        </authorList>
    </citation>
    <scope>NUCLEOTIDE SEQUENCE</scope>
    <source>
        <strain evidence="10">DP5N28-2</strain>
    </source>
</reference>
<dbReference type="HAMAP" id="MF_00154">
    <property type="entry name" value="CyoE_CtaB"/>
    <property type="match status" value="1"/>
</dbReference>
<proteinExistence type="inferred from homology"/>
<dbReference type="PANTHER" id="PTHR43448">
    <property type="entry name" value="PROTOHEME IX FARNESYLTRANSFERASE, MITOCHONDRIAL"/>
    <property type="match status" value="1"/>
</dbReference>
<evidence type="ECO:0000256" key="6">
    <source>
        <dbReference type="ARBA" id="ARBA00023133"/>
    </source>
</evidence>
<feature type="transmembrane region" description="Helical" evidence="9">
    <location>
        <begin position="276"/>
        <end position="293"/>
    </location>
</feature>
<evidence type="ECO:0000256" key="2">
    <source>
        <dbReference type="ARBA" id="ARBA00022475"/>
    </source>
</evidence>
<sequence length="297" mass="32973">MNSIQHSVHIIRDSVYDLGLLVKFKLSLLVVFTSSLAYIMVGGWQFGLHSLVIFALGGFMISGAANAMNQILEKDYDSQMERTRNRPVASGRMATPIAVLLAGLLCVGGLLLLAYFNPLTALLGAVSLISYAFVYTPLKRYSPIAVFVGAFPGALPVLVGCVAVDGTITTFAILLFALQFFWQFPHFWAIGWLSFKDYKKAGFHIVPVNEDGSIDSEIGLQSLIYTVLMIPVVGLFFYFNMIGVFGLVFLMGGTFYFIYKAYQFYTGPSDLSARKLMFASLYFLPIMFCVLLFNQYL</sequence>
<comment type="pathway">
    <text evidence="9">Porphyrin-containing compound metabolism; heme O biosynthesis; heme O from protoheme: step 1/1.</text>
</comment>
<dbReference type="GO" id="GO:0008495">
    <property type="term" value="F:protoheme IX farnesyltransferase activity"/>
    <property type="evidence" value="ECO:0007669"/>
    <property type="project" value="UniProtKB-UniRule"/>
</dbReference>
<dbReference type="InterPro" id="IPR030470">
    <property type="entry name" value="UbiA_prenylTrfase_CS"/>
</dbReference>
<comment type="similarity">
    <text evidence="9">Belongs to the UbiA prenyltransferase family. Protoheme IX farnesyltransferase subfamily.</text>
</comment>
<organism evidence="10 11">
    <name type="scientific">Membranihabitans marinus</name>
    <dbReference type="NCBI Taxonomy" id="1227546"/>
    <lineage>
        <taxon>Bacteria</taxon>
        <taxon>Pseudomonadati</taxon>
        <taxon>Bacteroidota</taxon>
        <taxon>Saprospiria</taxon>
        <taxon>Saprospirales</taxon>
        <taxon>Saprospiraceae</taxon>
        <taxon>Membranihabitans</taxon>
    </lineage>
</organism>
<dbReference type="InterPro" id="IPR044878">
    <property type="entry name" value="UbiA_sf"/>
</dbReference>
<comment type="miscellaneous">
    <text evidence="9">Carbon 2 of the heme B porphyrin ring is defined according to the Fischer nomenclature.</text>
</comment>
<dbReference type="AlphaFoldDB" id="A0A953HV44"/>
<comment type="function">
    <text evidence="9">Converts heme B (protoheme IX) to heme O by substitution of the vinyl group on carbon 2 of heme B porphyrin ring with a hydroxyethyl farnesyl side group.</text>
</comment>
<accession>A0A953HV44</accession>
<feature type="transmembrane region" description="Helical" evidence="9">
    <location>
        <begin position="223"/>
        <end position="256"/>
    </location>
</feature>
<dbReference type="RefSeq" id="WP_222580550.1">
    <property type="nucleotide sequence ID" value="NZ_JAHVHU010000011.1"/>
</dbReference>
<dbReference type="Proteomes" id="UP000753961">
    <property type="component" value="Unassembled WGS sequence"/>
</dbReference>
<keyword evidence="6 9" id="KW-0350">Heme biosynthesis</keyword>
<keyword evidence="11" id="KW-1185">Reference proteome</keyword>
<keyword evidence="7 9" id="KW-0472">Membrane</keyword>
<evidence type="ECO:0000256" key="3">
    <source>
        <dbReference type="ARBA" id="ARBA00022679"/>
    </source>
</evidence>
<keyword evidence="5 9" id="KW-1133">Transmembrane helix</keyword>
<gene>
    <name evidence="10" type="primary">cyoE</name>
    <name evidence="9" type="synonym">ctaB</name>
    <name evidence="10" type="ORF">KUV50_12765</name>
</gene>
<evidence type="ECO:0000256" key="5">
    <source>
        <dbReference type="ARBA" id="ARBA00022989"/>
    </source>
</evidence>
<dbReference type="GO" id="GO:0005886">
    <property type="term" value="C:plasma membrane"/>
    <property type="evidence" value="ECO:0007669"/>
    <property type="project" value="UniProtKB-SubCell"/>
</dbReference>
<dbReference type="PROSITE" id="PS00943">
    <property type="entry name" value="UBIA"/>
    <property type="match status" value="1"/>
</dbReference>
<evidence type="ECO:0000256" key="7">
    <source>
        <dbReference type="ARBA" id="ARBA00023136"/>
    </source>
</evidence>
<dbReference type="Gene3D" id="1.10.357.140">
    <property type="entry name" value="UbiA prenyltransferase"/>
    <property type="match status" value="1"/>
</dbReference>
<dbReference type="GO" id="GO:0006784">
    <property type="term" value="P:heme A biosynthetic process"/>
    <property type="evidence" value="ECO:0007669"/>
    <property type="project" value="TreeGrafter"/>
</dbReference>
<comment type="subcellular location">
    <subcellularLocation>
        <location evidence="9">Cell membrane</location>
        <topology evidence="9">Multi-pass membrane protein</topology>
    </subcellularLocation>
    <subcellularLocation>
        <location evidence="1">Membrane</location>
        <topology evidence="1">Multi-pass membrane protein</topology>
    </subcellularLocation>
</comment>
<evidence type="ECO:0000256" key="4">
    <source>
        <dbReference type="ARBA" id="ARBA00022692"/>
    </source>
</evidence>
<keyword evidence="3 9" id="KW-0808">Transferase</keyword>
<dbReference type="InterPro" id="IPR000537">
    <property type="entry name" value="UbiA_prenyltransferase"/>
</dbReference>
<evidence type="ECO:0000256" key="8">
    <source>
        <dbReference type="ARBA" id="ARBA00047690"/>
    </source>
</evidence>
<dbReference type="EMBL" id="JAHVHU010000011">
    <property type="protein sequence ID" value="MBY5959015.1"/>
    <property type="molecule type" value="Genomic_DNA"/>
</dbReference>
<dbReference type="GO" id="GO:0048034">
    <property type="term" value="P:heme O biosynthetic process"/>
    <property type="evidence" value="ECO:0007669"/>
    <property type="project" value="UniProtKB-UniRule"/>
</dbReference>
<keyword evidence="4 9" id="KW-0812">Transmembrane</keyword>
<evidence type="ECO:0000256" key="9">
    <source>
        <dbReference type="HAMAP-Rule" id="MF_00154"/>
    </source>
</evidence>
<evidence type="ECO:0000313" key="11">
    <source>
        <dbReference type="Proteomes" id="UP000753961"/>
    </source>
</evidence>
<evidence type="ECO:0000313" key="10">
    <source>
        <dbReference type="EMBL" id="MBY5959015.1"/>
    </source>
</evidence>